<evidence type="ECO:0000256" key="5">
    <source>
        <dbReference type="ARBA" id="ARBA00022884"/>
    </source>
</evidence>
<evidence type="ECO:0000256" key="7">
    <source>
        <dbReference type="ARBA" id="ARBA00023071"/>
    </source>
</evidence>
<dbReference type="NCBIfam" id="TIGR00037">
    <property type="entry name" value="eIF_5A"/>
    <property type="match status" value="1"/>
</dbReference>
<evidence type="ECO:0000259" key="10">
    <source>
        <dbReference type="SMART" id="SM01376"/>
    </source>
</evidence>
<dbReference type="EMBL" id="EF134311">
    <property type="protein sequence ID" value="ABV22425.1"/>
    <property type="molecule type" value="mRNA"/>
</dbReference>
<comment type="subcellular location">
    <subcellularLocation>
        <location evidence="1">Cytoplasm</location>
    </subcellularLocation>
</comment>
<evidence type="ECO:0000256" key="6">
    <source>
        <dbReference type="ARBA" id="ARBA00022917"/>
    </source>
</evidence>
<dbReference type="InterPro" id="IPR020189">
    <property type="entry name" value="IF5A_C"/>
</dbReference>
<dbReference type="GO" id="GO:0003746">
    <property type="term" value="F:translation elongation factor activity"/>
    <property type="evidence" value="ECO:0007669"/>
    <property type="project" value="UniProtKB-UniRule"/>
</dbReference>
<dbReference type="InterPro" id="IPR014722">
    <property type="entry name" value="Rib_uL2_dom2"/>
</dbReference>
<dbReference type="GO" id="GO:0045901">
    <property type="term" value="P:positive regulation of translational elongation"/>
    <property type="evidence" value="ECO:0007669"/>
    <property type="project" value="UniProtKB-UniRule"/>
</dbReference>
<dbReference type="InterPro" id="IPR048670">
    <property type="entry name" value="IF5A-like_N"/>
</dbReference>
<dbReference type="GO" id="GO:0043022">
    <property type="term" value="F:ribosome binding"/>
    <property type="evidence" value="ECO:0007669"/>
    <property type="project" value="UniProtKB-UniRule"/>
</dbReference>
<dbReference type="GO" id="GO:0005737">
    <property type="term" value="C:cytoplasm"/>
    <property type="evidence" value="ECO:0007669"/>
    <property type="project" value="UniProtKB-SubCell"/>
</dbReference>
<keyword evidence="6 8" id="KW-0648">Protein biosynthesis</keyword>
<dbReference type="PIRSF" id="PIRSF003025">
    <property type="entry name" value="eIF5A"/>
    <property type="match status" value="1"/>
</dbReference>
<dbReference type="AlphaFoldDB" id="A7WQD8"/>
<evidence type="ECO:0000256" key="1">
    <source>
        <dbReference type="ARBA" id="ARBA00004496"/>
    </source>
</evidence>
<accession>A7WQD8</accession>
<dbReference type="InterPro" id="IPR001884">
    <property type="entry name" value="IF5A-like"/>
</dbReference>
<dbReference type="InterPro" id="IPR019769">
    <property type="entry name" value="Trans_elong_IF5A_hypusine_site"/>
</dbReference>
<protein>
    <recommendedName>
        <fullName evidence="8">Eukaryotic translation initiation factor 5A</fullName>
        <shortName evidence="8">eIF-5A</shortName>
    </recommendedName>
</protein>
<dbReference type="GO" id="GO:0045905">
    <property type="term" value="P:positive regulation of translational termination"/>
    <property type="evidence" value="ECO:0007669"/>
    <property type="project" value="UniProtKB-UniRule"/>
</dbReference>
<evidence type="ECO:0000256" key="3">
    <source>
        <dbReference type="ARBA" id="ARBA00022490"/>
    </source>
</evidence>
<keyword evidence="5" id="KW-0694">RNA-binding</keyword>
<dbReference type="InterPro" id="IPR008991">
    <property type="entry name" value="Translation_prot_SH3-like_sf"/>
</dbReference>
<keyword evidence="4" id="KW-0251">Elongation factor</keyword>
<dbReference type="InterPro" id="IPR012340">
    <property type="entry name" value="NA-bd_OB-fold"/>
</dbReference>
<evidence type="ECO:0000313" key="11">
    <source>
        <dbReference type="EMBL" id="ABV22424.1"/>
    </source>
</evidence>
<name>A7WQD8_OXYMA</name>
<dbReference type="PROSITE" id="PS00302">
    <property type="entry name" value="IF5A_HYPUSINE"/>
    <property type="match status" value="1"/>
</dbReference>
<dbReference type="Pfam" id="PF21485">
    <property type="entry name" value="IF5A-like_N"/>
    <property type="match status" value="1"/>
</dbReference>
<keyword evidence="3" id="KW-0963">Cytoplasm</keyword>
<dbReference type="Gene3D" id="2.30.30.30">
    <property type="match status" value="1"/>
</dbReference>
<dbReference type="Pfam" id="PF01287">
    <property type="entry name" value="eIF-5a"/>
    <property type="match status" value="1"/>
</dbReference>
<comment type="similarity">
    <text evidence="2 8">Belongs to the eIF-5A family.</text>
</comment>
<dbReference type="SUPFAM" id="SSF50104">
    <property type="entry name" value="Translation proteins SH3-like domain"/>
    <property type="match status" value="1"/>
</dbReference>
<feature type="region of interest" description="Disordered" evidence="9">
    <location>
        <begin position="114"/>
        <end position="134"/>
    </location>
</feature>
<comment type="function">
    <text evidence="8">Translation factor that promotes translation elongation and termination, particularly upon ribosome stalling at specific amino acid sequence contexts. Binds between the exit (E) and peptidyl (P) site of the ribosome and promotes rescue of stalled ribosome: specifically required for efficient translation of polyproline-containing peptides as well as other motifs that stall the ribosome. Acts as ribosome quality control (RQC) cofactor by joining the RQC complex to facilitate peptidyl transfer during CAT tailing step.</text>
</comment>
<evidence type="ECO:0000256" key="2">
    <source>
        <dbReference type="ARBA" id="ARBA00006016"/>
    </source>
</evidence>
<evidence type="ECO:0000256" key="9">
    <source>
        <dbReference type="SAM" id="MobiDB-lite"/>
    </source>
</evidence>
<organism evidence="11">
    <name type="scientific">Oxyrrhis marina</name>
    <name type="common">Dinoflagellate</name>
    <dbReference type="NCBI Taxonomy" id="2969"/>
    <lineage>
        <taxon>Eukaryota</taxon>
        <taxon>Sar</taxon>
        <taxon>Alveolata</taxon>
        <taxon>Dinophyceae</taxon>
        <taxon>Oxyrrhinales</taxon>
        <taxon>Oxyrrhinaceae</taxon>
        <taxon>Oxyrrhis</taxon>
    </lineage>
</organism>
<proteinExistence type="evidence at transcript level"/>
<evidence type="ECO:0000256" key="4">
    <source>
        <dbReference type="ARBA" id="ARBA00022768"/>
    </source>
</evidence>
<evidence type="ECO:0000313" key="12">
    <source>
        <dbReference type="EMBL" id="ABV22425.1"/>
    </source>
</evidence>
<dbReference type="SUPFAM" id="SSF50249">
    <property type="entry name" value="Nucleic acid-binding proteins"/>
    <property type="match status" value="1"/>
</dbReference>
<keyword evidence="7 8" id="KW-0385">Hypusine</keyword>
<reference evidence="11" key="1">
    <citation type="journal article" date="2007" name="Proc. Natl. Acad. Sci. U.S.A.">
        <title>Spliced leader RNA trans-splicing in dinoflagellates.</title>
        <authorList>
            <person name="Zhang H."/>
            <person name="Hou Y."/>
            <person name="Miranda L."/>
            <person name="Campbell D.A."/>
            <person name="Sturm N.R."/>
            <person name="Gaasterland T."/>
            <person name="Lin S."/>
        </authorList>
    </citation>
    <scope>NUCLEOTIDE SEQUENCE</scope>
    <source>
        <strain evidence="11">Om-5p-2-1</strain>
        <strain evidence="12">Om-5p-2-2</strain>
    </source>
</reference>
<dbReference type="FunFam" id="2.30.30.30:FF:000007">
    <property type="entry name" value="Eukaryotic translation initiation factor 5A"/>
    <property type="match status" value="1"/>
</dbReference>
<dbReference type="GO" id="GO:0003723">
    <property type="term" value="F:RNA binding"/>
    <property type="evidence" value="ECO:0007669"/>
    <property type="project" value="UniProtKB-KW"/>
</dbReference>
<sequence>MGDDIETFEATDAGASLTKPISCGDLKKGYHVVIKGHPCKISDISFSKTGKHGSAKGHMFGIDIFTGRKYEDVQPGHAAMEEPFVTREIYQLINVDEDAGSVSLLLPDGTTKDDLNLPDVPIPGQAEPSDDDRDRTEKIKTMFNDGKSILVVVIGALGMEKIMDVQEGRD</sequence>
<dbReference type="EMBL" id="EF134310">
    <property type="protein sequence ID" value="ABV22424.1"/>
    <property type="molecule type" value="mRNA"/>
</dbReference>
<dbReference type="Gene3D" id="2.40.50.140">
    <property type="entry name" value="Nucleic acid-binding proteins"/>
    <property type="match status" value="1"/>
</dbReference>
<dbReference type="SMART" id="SM01376">
    <property type="entry name" value="eIF-5a"/>
    <property type="match status" value="1"/>
</dbReference>
<dbReference type="PANTHER" id="PTHR11673">
    <property type="entry name" value="TRANSLATION INITIATION FACTOR 5A FAMILY MEMBER"/>
    <property type="match status" value="1"/>
</dbReference>
<comment type="PTM">
    <text evidence="8">eIF-5A seems to be the only eukaryotic protein to have a hypusine residue which is a post-translational modification of a lysine by the addition of a butylamino group.</text>
</comment>
<evidence type="ECO:0000256" key="8">
    <source>
        <dbReference type="RuleBase" id="RU362005"/>
    </source>
</evidence>
<feature type="domain" description="Translation initiation factor 5A C-terminal" evidence="10">
    <location>
        <begin position="84"/>
        <end position="166"/>
    </location>
</feature>